<feature type="compositionally biased region" description="Polar residues" evidence="2">
    <location>
        <begin position="53"/>
        <end position="63"/>
    </location>
</feature>
<accession>A0A7S3GGQ2</accession>
<reference evidence="3" key="1">
    <citation type="submission" date="2021-01" db="EMBL/GenBank/DDBJ databases">
        <authorList>
            <person name="Corre E."/>
            <person name="Pelletier E."/>
            <person name="Niang G."/>
            <person name="Scheremetjew M."/>
            <person name="Finn R."/>
            <person name="Kale V."/>
            <person name="Holt S."/>
            <person name="Cochrane G."/>
            <person name="Meng A."/>
            <person name="Brown T."/>
            <person name="Cohen L."/>
        </authorList>
    </citation>
    <scope>NUCLEOTIDE SEQUENCE</scope>
    <source>
        <strain evidence="3">NIES-2562</strain>
    </source>
</reference>
<evidence type="ECO:0008006" key="4">
    <source>
        <dbReference type="Google" id="ProtNLM"/>
    </source>
</evidence>
<name>A0A7S3GGQ2_9EUKA</name>
<evidence type="ECO:0000256" key="2">
    <source>
        <dbReference type="SAM" id="MobiDB-lite"/>
    </source>
</evidence>
<proteinExistence type="predicted"/>
<dbReference type="AlphaFoldDB" id="A0A7S3GGQ2"/>
<evidence type="ECO:0000313" key="3">
    <source>
        <dbReference type="EMBL" id="CAE0265798.1"/>
    </source>
</evidence>
<protein>
    <recommendedName>
        <fullName evidence="4">Kinetochore protein SPC25</fullName>
    </recommendedName>
</protein>
<feature type="coiled-coil region" evidence="1">
    <location>
        <begin position="133"/>
        <end position="185"/>
    </location>
</feature>
<gene>
    <name evidence="3" type="ORF">PBIL07802_LOCUS28136</name>
</gene>
<feature type="compositionally biased region" description="Basic and acidic residues" evidence="2">
    <location>
        <begin position="29"/>
        <end position="48"/>
    </location>
</feature>
<keyword evidence="1" id="KW-0175">Coiled coil</keyword>
<sequence>MSIDFDLNLSLPSLSPLNSPHLLSPAVAKAEKGQDSAEKQDVVVHTSEEGSAAVSTPLRSPSSGIDDYNVESARGWSTRELSVLQLLGSLPEDMELGDELARAQDELKRTKFTFVETRAKQIFLDEISKRLTLEGIERDLADAEKEREKKKGVTKAVRAKNDGIRAQLKDKTRQVLMRREDLENRRAALRSKAGSFKDMKESLGDRRLSSFKSSVEEHVDSIRRLQEEKEEVEREVEEVKEKNEATNEKLEAMRERAATLRERREQRQAVIEASKGKRENLERLKLLNQLCTSLSGVHFEAFADGIAIVQVLKRATDDEAESMWFRFELALDNTSGGVVSVRALDKGMDRAVKDEAVKTALKKHDLRLVLAALTQVIA</sequence>
<organism evidence="3">
    <name type="scientific">Palpitomonas bilix</name>
    <dbReference type="NCBI Taxonomy" id="652834"/>
    <lineage>
        <taxon>Eukaryota</taxon>
        <taxon>Eukaryota incertae sedis</taxon>
    </lineage>
</organism>
<feature type="compositionally biased region" description="Low complexity" evidence="2">
    <location>
        <begin position="10"/>
        <end position="25"/>
    </location>
</feature>
<evidence type="ECO:0000256" key="1">
    <source>
        <dbReference type="SAM" id="Coils"/>
    </source>
</evidence>
<feature type="region of interest" description="Disordered" evidence="2">
    <location>
        <begin position="10"/>
        <end position="67"/>
    </location>
</feature>
<feature type="coiled-coil region" evidence="1">
    <location>
        <begin position="215"/>
        <end position="270"/>
    </location>
</feature>
<dbReference type="EMBL" id="HBIB01042943">
    <property type="protein sequence ID" value="CAE0265798.1"/>
    <property type="molecule type" value="Transcribed_RNA"/>
</dbReference>